<comment type="caution">
    <text evidence="5">The sequence shown here is derived from an EMBL/GenBank/DDBJ whole genome shotgun (WGS) entry which is preliminary data.</text>
</comment>
<dbReference type="InterPro" id="IPR003959">
    <property type="entry name" value="ATPase_AAA_core"/>
</dbReference>
<sequence length="335" mass="38276">AEGILDNRAAQVRFIQELAKGTNSLIRKGLLEVEKAGFLNTSYLKLTEKGLELLENEGLEILDRDSDNGLLLPEKIPAKRLFFNPDDLKRIMMLEDSLQEEKLLKIRARLEKRNLPRGITAILHGPPGTGKTESVFQMARKTGRKIMKVEISETKSKWFGDSEKIIKEIFSKYKRSLYSCDKFPILLFNEADAILSRRKDIDLSGVAQTENAIQNILLEELENFEGIFIATTNLISNLDAAFERRFLFKIGYEKPATTIKQKIWQDRIPSLSATESLELAKSFDLSGGEIENICRKILIEEVLHDDKVTFQKILEFCRTEKFIPAKRNHIGFGKL</sequence>
<feature type="non-terminal residue" evidence="5">
    <location>
        <position position="1"/>
    </location>
</feature>
<comment type="similarity">
    <text evidence="1">Belongs to the AAA ATPase family.</text>
</comment>
<reference evidence="5" key="1">
    <citation type="journal article" date="2020" name="mSystems">
        <title>Genome- and Community-Level Interaction Insights into Carbon Utilization and Element Cycling Functions of Hydrothermarchaeota in Hydrothermal Sediment.</title>
        <authorList>
            <person name="Zhou Z."/>
            <person name="Liu Y."/>
            <person name="Xu W."/>
            <person name="Pan J."/>
            <person name="Luo Z.H."/>
            <person name="Li M."/>
        </authorList>
    </citation>
    <scope>NUCLEOTIDE SEQUENCE [LARGE SCALE GENOMIC DNA]</scope>
    <source>
        <strain evidence="5">SpSt-1235</strain>
    </source>
</reference>
<evidence type="ECO:0000256" key="2">
    <source>
        <dbReference type="ARBA" id="ARBA00022741"/>
    </source>
</evidence>
<keyword evidence="3" id="KW-0067">ATP-binding</keyword>
<dbReference type="SUPFAM" id="SSF52540">
    <property type="entry name" value="P-loop containing nucleoside triphosphate hydrolases"/>
    <property type="match status" value="1"/>
</dbReference>
<protein>
    <submittedName>
        <fullName evidence="5">AAA family ATPase</fullName>
    </submittedName>
</protein>
<accession>A0A7C2RIW4</accession>
<evidence type="ECO:0000256" key="1">
    <source>
        <dbReference type="ARBA" id="ARBA00006914"/>
    </source>
</evidence>
<dbReference type="InterPro" id="IPR003593">
    <property type="entry name" value="AAA+_ATPase"/>
</dbReference>
<dbReference type="EMBL" id="DSEE01000396">
    <property type="protein sequence ID" value="HER40634.1"/>
    <property type="molecule type" value="Genomic_DNA"/>
</dbReference>
<organism evidence="5">
    <name type="scientific">Salinimicrobium catena</name>
    <dbReference type="NCBI Taxonomy" id="390640"/>
    <lineage>
        <taxon>Bacteria</taxon>
        <taxon>Pseudomonadati</taxon>
        <taxon>Bacteroidota</taxon>
        <taxon>Flavobacteriia</taxon>
        <taxon>Flavobacteriales</taxon>
        <taxon>Flavobacteriaceae</taxon>
        <taxon>Salinimicrobium</taxon>
    </lineage>
</organism>
<gene>
    <name evidence="5" type="ORF">ENO10_05385</name>
</gene>
<dbReference type="InterPro" id="IPR050221">
    <property type="entry name" value="26S_Proteasome_ATPase"/>
</dbReference>
<keyword evidence="2" id="KW-0547">Nucleotide-binding</keyword>
<dbReference type="InterPro" id="IPR027417">
    <property type="entry name" value="P-loop_NTPase"/>
</dbReference>
<dbReference type="PANTHER" id="PTHR23073">
    <property type="entry name" value="26S PROTEASOME REGULATORY SUBUNIT"/>
    <property type="match status" value="1"/>
</dbReference>
<feature type="domain" description="AAA+ ATPase" evidence="4">
    <location>
        <begin position="117"/>
        <end position="256"/>
    </location>
</feature>
<proteinExistence type="inferred from homology"/>
<dbReference type="Gene3D" id="3.40.50.300">
    <property type="entry name" value="P-loop containing nucleotide triphosphate hydrolases"/>
    <property type="match status" value="1"/>
</dbReference>
<dbReference type="CDD" id="cd19481">
    <property type="entry name" value="RecA-like_protease"/>
    <property type="match status" value="1"/>
</dbReference>
<dbReference type="SMART" id="SM00382">
    <property type="entry name" value="AAA"/>
    <property type="match status" value="1"/>
</dbReference>
<dbReference type="Pfam" id="PF00004">
    <property type="entry name" value="AAA"/>
    <property type="match status" value="1"/>
</dbReference>
<dbReference type="GO" id="GO:0005524">
    <property type="term" value="F:ATP binding"/>
    <property type="evidence" value="ECO:0007669"/>
    <property type="project" value="UniProtKB-KW"/>
</dbReference>
<evidence type="ECO:0000256" key="3">
    <source>
        <dbReference type="ARBA" id="ARBA00022840"/>
    </source>
</evidence>
<dbReference type="Proteomes" id="UP000885753">
    <property type="component" value="Unassembled WGS sequence"/>
</dbReference>
<evidence type="ECO:0000313" key="5">
    <source>
        <dbReference type="EMBL" id="HER40634.1"/>
    </source>
</evidence>
<dbReference type="AlphaFoldDB" id="A0A7C2RIW4"/>
<name>A0A7C2RIW4_9FLAO</name>
<dbReference type="GO" id="GO:0016887">
    <property type="term" value="F:ATP hydrolysis activity"/>
    <property type="evidence" value="ECO:0007669"/>
    <property type="project" value="InterPro"/>
</dbReference>
<evidence type="ECO:0000259" key="4">
    <source>
        <dbReference type="SMART" id="SM00382"/>
    </source>
</evidence>